<proteinExistence type="predicted"/>
<feature type="transmembrane region" description="Helical" evidence="1">
    <location>
        <begin position="291"/>
        <end position="312"/>
    </location>
</feature>
<dbReference type="AlphaFoldDB" id="V7PSQ9"/>
<evidence type="ECO:0000313" key="2">
    <source>
        <dbReference type="EMBL" id="ETB61163.1"/>
    </source>
</evidence>
<keyword evidence="1" id="KW-0472">Membrane</keyword>
<keyword evidence="3" id="KW-1185">Reference proteome</keyword>
<organism evidence="2 3">
    <name type="scientific">Plasmodium yoelii 17X</name>
    <dbReference type="NCBI Taxonomy" id="1323249"/>
    <lineage>
        <taxon>Eukaryota</taxon>
        <taxon>Sar</taxon>
        <taxon>Alveolata</taxon>
        <taxon>Apicomplexa</taxon>
        <taxon>Aconoidasida</taxon>
        <taxon>Haemosporida</taxon>
        <taxon>Plasmodiidae</taxon>
        <taxon>Plasmodium</taxon>
        <taxon>Plasmodium (Vinckeia)</taxon>
    </lineage>
</organism>
<dbReference type="NCBIfam" id="TIGR01590">
    <property type="entry name" value="yir-bir-cir_Pla"/>
    <property type="match status" value="1"/>
</dbReference>
<keyword evidence="1" id="KW-0812">Transmembrane</keyword>
<sequence>MNNPEHLANIYINLYIKRANISYLSPLKWQYNNLIKHSFLLYFKFHQKCKRFKNVWEWFLDELDNEQNYQFINDEYLKKYCDNQKCNTYIVKINSVSLYLFNEFFKNYSVFESVAKNNINIVEYIMIWLSYMLNLKNKGNSIESLYYFYNDFIDNNKYKNSIYGVDAYNSYDDLINKKNELMNMKINDISKFYDAFKLLCEMYTEFDENTSNCKTCSEKAKEFVKKYEQLNGNSSITGNSPCSQILSTLSNDYNNLKNECNGISSFPTITTKFSVQSSEVTSSNSSIENKLIIFLSICGAIAIFLGISYKYSLFGFRKRSKKQQIREKLKK</sequence>
<dbReference type="Pfam" id="PF06022">
    <property type="entry name" value="Cir_Bir_Yir"/>
    <property type="match status" value="1"/>
</dbReference>
<name>V7PSQ9_PLAYE</name>
<accession>V7PSQ9</accession>
<evidence type="ECO:0000313" key="3">
    <source>
        <dbReference type="Proteomes" id="UP000018538"/>
    </source>
</evidence>
<dbReference type="Proteomes" id="UP000018538">
    <property type="component" value="Unassembled WGS sequence"/>
</dbReference>
<keyword evidence="1" id="KW-1133">Transmembrane helix</keyword>
<dbReference type="OrthoDB" id="373137at2759"/>
<evidence type="ECO:0000256" key="1">
    <source>
        <dbReference type="SAM" id="Phobius"/>
    </source>
</evidence>
<dbReference type="InterPro" id="IPR006477">
    <property type="entry name" value="Yir_bir_cir"/>
</dbReference>
<reference evidence="2 3" key="1">
    <citation type="submission" date="2013-11" db="EMBL/GenBank/DDBJ databases">
        <title>The Genome Sequence of Plasmodium yoelii 17X.</title>
        <authorList>
            <consortium name="The Broad Institute Genomics Platform"/>
            <consortium name="The Broad Institute Genome Sequencing Center for Infectious Disease"/>
            <person name="Neafsey D."/>
            <person name="Adams J."/>
            <person name="Walker B."/>
            <person name="Young S.K."/>
            <person name="Zeng Q."/>
            <person name="Gargeya S."/>
            <person name="Fitzgerald M."/>
            <person name="Haas B."/>
            <person name="Abouelleil A."/>
            <person name="Alvarado L."/>
            <person name="Chapman S.B."/>
            <person name="Gainer-Dewar J."/>
            <person name="Goldberg J."/>
            <person name="Griggs A."/>
            <person name="Gujja S."/>
            <person name="Hansen M."/>
            <person name="Howarth C."/>
            <person name="Imamovic A."/>
            <person name="Ireland A."/>
            <person name="Larimer J."/>
            <person name="McCowan C."/>
            <person name="Murphy C."/>
            <person name="Pearson M."/>
            <person name="Poon T.W."/>
            <person name="Priest M."/>
            <person name="Roberts A."/>
            <person name="Saif S."/>
            <person name="Shea T."/>
            <person name="Sykes S."/>
            <person name="Wortman J."/>
            <person name="Nusbaum C."/>
            <person name="Birren B."/>
        </authorList>
    </citation>
    <scope>NUCLEOTIDE SEQUENCE [LARGE SCALE GENOMIC DNA]</scope>
    <source>
        <strain evidence="2 3">17X</strain>
    </source>
</reference>
<protein>
    <submittedName>
        <fullName evidence="2">Uncharacterized protein</fullName>
    </submittedName>
</protein>
<gene>
    <name evidence="2" type="ORF">YYC_02089</name>
</gene>
<dbReference type="EMBL" id="KI635738">
    <property type="protein sequence ID" value="ETB61163.1"/>
    <property type="molecule type" value="Genomic_DNA"/>
</dbReference>